<sequence length="170" mass="19496">MNWQLIKIVIAVVWMGLASLSLASPIENMQQVGKAKLEVLFWDVYWSSLYTPSGTFTDIRGPLALKIDYLRDIDSQELVESTQEQWQKLGLSHPLQETWLQQVGRIWPDLKEGDQLILHLDADQVSHFYYNGQFIGRIAEAEFGHHFAAIWLSENASYPKVRNKLIGAQP</sequence>
<dbReference type="KEGG" id="salh:HMF8227_02208"/>
<gene>
    <name evidence="2" type="ORF">HMF8227_02208</name>
</gene>
<organism evidence="2 3">
    <name type="scientific">Saliniradius amylolyticus</name>
    <dbReference type="NCBI Taxonomy" id="2183582"/>
    <lineage>
        <taxon>Bacteria</taxon>
        <taxon>Pseudomonadati</taxon>
        <taxon>Pseudomonadota</taxon>
        <taxon>Gammaproteobacteria</taxon>
        <taxon>Alteromonadales</taxon>
        <taxon>Alteromonadaceae</taxon>
        <taxon>Saliniradius</taxon>
    </lineage>
</organism>
<dbReference type="Pfam" id="PF16036">
    <property type="entry name" value="Chalcone_3"/>
    <property type="match status" value="1"/>
</dbReference>
<reference evidence="2 3" key="1">
    <citation type="submission" date="2018-05" db="EMBL/GenBank/DDBJ databases">
        <title>Salinimonas sp. HMF8227 Genome sequencing and assembly.</title>
        <authorList>
            <person name="Kang H."/>
            <person name="Kang J."/>
            <person name="Cha I."/>
            <person name="Kim H."/>
            <person name="Joh K."/>
        </authorList>
    </citation>
    <scope>NUCLEOTIDE SEQUENCE [LARGE SCALE GENOMIC DNA]</scope>
    <source>
        <strain evidence="2 3">HMF8227</strain>
    </source>
</reference>
<protein>
    <recommendedName>
        <fullName evidence="1">Chalcone isomerase domain-containing protein</fullName>
    </recommendedName>
</protein>
<evidence type="ECO:0000313" key="2">
    <source>
        <dbReference type="EMBL" id="AWL12661.1"/>
    </source>
</evidence>
<dbReference type="RefSeq" id="WP_239421287.1">
    <property type="nucleotide sequence ID" value="NZ_CP029347.1"/>
</dbReference>
<dbReference type="AlphaFoldDB" id="A0A2S2E4S9"/>
<keyword evidence="3" id="KW-1185">Reference proteome</keyword>
<proteinExistence type="predicted"/>
<dbReference type="EMBL" id="CP029347">
    <property type="protein sequence ID" value="AWL12661.1"/>
    <property type="molecule type" value="Genomic_DNA"/>
</dbReference>
<feature type="domain" description="Chalcone isomerase" evidence="1">
    <location>
        <begin position="39"/>
        <end position="167"/>
    </location>
</feature>
<dbReference type="Proteomes" id="UP000245728">
    <property type="component" value="Chromosome"/>
</dbReference>
<dbReference type="InterPro" id="IPR016087">
    <property type="entry name" value="Chalcone_isomerase"/>
</dbReference>
<evidence type="ECO:0000259" key="1">
    <source>
        <dbReference type="Pfam" id="PF16036"/>
    </source>
</evidence>
<accession>A0A2S2E4S9</accession>
<evidence type="ECO:0000313" key="3">
    <source>
        <dbReference type="Proteomes" id="UP000245728"/>
    </source>
</evidence>
<name>A0A2S2E4S9_9ALTE</name>